<dbReference type="Gene3D" id="3.40.630.30">
    <property type="match status" value="1"/>
</dbReference>
<comment type="caution">
    <text evidence="2">The sequence shown here is derived from an EMBL/GenBank/DDBJ whole genome shotgun (WGS) entry which is preliminary data.</text>
</comment>
<sequence length="169" mass="19042">MRYDTYETKEQVAQLRFYRREHDAALRAFELPEEQAKFTALPDEVLEASLNDENQYPVVILAGDTPVGFFILHRSETTASLSDNPNAILLRAFSVNHAEQGRGYAKRGMQNVAAFVAEHLPGVEEIVLAVNERNLAAKRLYEAVGFRDTGRKRQGPIGMQHILSLSLEQ</sequence>
<feature type="domain" description="N-acetyltransferase" evidence="1">
    <location>
        <begin position="15"/>
        <end position="164"/>
    </location>
</feature>
<dbReference type="PANTHER" id="PTHR43328">
    <property type="entry name" value="ACETYLTRANSFERASE-RELATED"/>
    <property type="match status" value="1"/>
</dbReference>
<dbReference type="Proteomes" id="UP001168883">
    <property type="component" value="Unassembled WGS sequence"/>
</dbReference>
<dbReference type="RefSeq" id="WP_302879482.1">
    <property type="nucleotide sequence ID" value="NZ_JARLKN010000131.1"/>
</dbReference>
<evidence type="ECO:0000259" key="1">
    <source>
        <dbReference type="PROSITE" id="PS51186"/>
    </source>
</evidence>
<dbReference type="PROSITE" id="PS51186">
    <property type="entry name" value="GNAT"/>
    <property type="match status" value="1"/>
</dbReference>
<proteinExistence type="predicted"/>
<dbReference type="Pfam" id="PF00583">
    <property type="entry name" value="Acetyltransf_1"/>
    <property type="match status" value="1"/>
</dbReference>
<dbReference type="EMBL" id="JAUMKJ010000025">
    <property type="protein sequence ID" value="MDO3679257.1"/>
    <property type="molecule type" value="Genomic_DNA"/>
</dbReference>
<dbReference type="PANTHER" id="PTHR43328:SF1">
    <property type="entry name" value="N-ACETYLTRANSFERASE DOMAIN-CONTAINING PROTEIN"/>
    <property type="match status" value="1"/>
</dbReference>
<evidence type="ECO:0000313" key="3">
    <source>
        <dbReference type="Proteomes" id="UP001168883"/>
    </source>
</evidence>
<protein>
    <submittedName>
        <fullName evidence="2">GNAT family N-acetyltransferase</fullName>
    </submittedName>
</protein>
<dbReference type="InterPro" id="IPR000182">
    <property type="entry name" value="GNAT_dom"/>
</dbReference>
<accession>A0ABT8VE49</accession>
<evidence type="ECO:0000313" key="2">
    <source>
        <dbReference type="EMBL" id="MDO3679257.1"/>
    </source>
</evidence>
<keyword evidence="3" id="KW-1185">Reference proteome</keyword>
<dbReference type="SUPFAM" id="SSF55729">
    <property type="entry name" value="Acyl-CoA N-acyltransferases (Nat)"/>
    <property type="match status" value="1"/>
</dbReference>
<dbReference type="InterPro" id="IPR016181">
    <property type="entry name" value="Acyl_CoA_acyltransferase"/>
</dbReference>
<organism evidence="2 3">
    <name type="scientific">Paenibacillus ehimensis</name>
    <dbReference type="NCBI Taxonomy" id="79264"/>
    <lineage>
        <taxon>Bacteria</taxon>
        <taxon>Bacillati</taxon>
        <taxon>Bacillota</taxon>
        <taxon>Bacilli</taxon>
        <taxon>Bacillales</taxon>
        <taxon>Paenibacillaceae</taxon>
        <taxon>Paenibacillus</taxon>
    </lineage>
</organism>
<name>A0ABT8VE49_9BACL</name>
<gene>
    <name evidence="2" type="ORF">Q3C12_19805</name>
</gene>
<reference evidence="2" key="1">
    <citation type="submission" date="2023-07" db="EMBL/GenBank/DDBJ databases">
        <authorList>
            <person name="Aktuganov G."/>
            <person name="Boyko T."/>
            <person name="Delegan Y."/>
            <person name="Galimzianova N."/>
            <person name="Gilvanova E."/>
            <person name="Korobov V."/>
            <person name="Kuzmina L."/>
            <person name="Melentiev A."/>
            <person name="Milman P."/>
            <person name="Ryabova A."/>
            <person name="Stupak E."/>
            <person name="Yasakov T."/>
            <person name="Zharikova N."/>
            <person name="Zhurenko E."/>
        </authorList>
    </citation>
    <scope>NUCLEOTIDE SEQUENCE</scope>
    <source>
        <strain evidence="2">IB-739</strain>
    </source>
</reference>